<comment type="caution">
    <text evidence="1">The sequence shown here is derived from an EMBL/GenBank/DDBJ whole genome shotgun (WGS) entry which is preliminary data.</text>
</comment>
<dbReference type="EMBL" id="SACK01000001">
    <property type="protein sequence ID" value="RVU02500.1"/>
    <property type="molecule type" value="Genomic_DNA"/>
</dbReference>
<protein>
    <submittedName>
        <fullName evidence="1">Uncharacterized protein</fullName>
    </submittedName>
</protein>
<gene>
    <name evidence="1" type="ORF">EOD41_00740</name>
</gene>
<keyword evidence="2" id="KW-1185">Reference proteome</keyword>
<evidence type="ECO:0000313" key="2">
    <source>
        <dbReference type="Proteomes" id="UP000282759"/>
    </source>
</evidence>
<reference evidence="1 2" key="1">
    <citation type="submission" date="2019-01" db="EMBL/GenBank/DDBJ databases">
        <authorList>
            <person name="Chen W.-M."/>
        </authorList>
    </citation>
    <scope>NUCLEOTIDE SEQUENCE [LARGE SCALE GENOMIC DNA]</scope>
    <source>
        <strain evidence="1 2">YBJ-36</strain>
    </source>
</reference>
<proteinExistence type="predicted"/>
<organism evidence="1 2">
    <name type="scientific">Mucilaginibacter limnophilus</name>
    <dbReference type="NCBI Taxonomy" id="1932778"/>
    <lineage>
        <taxon>Bacteria</taxon>
        <taxon>Pseudomonadati</taxon>
        <taxon>Bacteroidota</taxon>
        <taxon>Sphingobacteriia</taxon>
        <taxon>Sphingobacteriales</taxon>
        <taxon>Sphingobacteriaceae</taxon>
        <taxon>Mucilaginibacter</taxon>
    </lineage>
</organism>
<dbReference type="AlphaFoldDB" id="A0A437MXV6"/>
<dbReference type="Proteomes" id="UP000282759">
    <property type="component" value="Unassembled WGS sequence"/>
</dbReference>
<dbReference type="OrthoDB" id="799574at2"/>
<name>A0A437MXV6_9SPHI</name>
<sequence length="88" mass="10174">MENYQEKLGGLANKLKQEAPKTPIQEVQPVKDNKQEKVVEMQFNNWIPKTLLKLVKAHGVEFDISLKEITIKVLELYLQQKAKPTTNK</sequence>
<dbReference type="RefSeq" id="WP_127702876.1">
    <property type="nucleotide sequence ID" value="NZ_SACK01000001.1"/>
</dbReference>
<accession>A0A437MXV6</accession>
<evidence type="ECO:0000313" key="1">
    <source>
        <dbReference type="EMBL" id="RVU02500.1"/>
    </source>
</evidence>